<gene>
    <name evidence="1" type="ORF">UFOVP668_55</name>
</gene>
<name>A0A6J5NFY3_9CAUD</name>
<reference evidence="1" key="1">
    <citation type="submission" date="2020-04" db="EMBL/GenBank/DDBJ databases">
        <authorList>
            <person name="Chiriac C."/>
            <person name="Salcher M."/>
            <person name="Ghai R."/>
            <person name="Kavagutti S V."/>
        </authorList>
    </citation>
    <scope>NUCLEOTIDE SEQUENCE</scope>
</reference>
<accession>A0A6J5NFY3</accession>
<evidence type="ECO:0000313" key="1">
    <source>
        <dbReference type="EMBL" id="CAB4156411.1"/>
    </source>
</evidence>
<dbReference type="InterPro" id="IPR014729">
    <property type="entry name" value="Rossmann-like_a/b/a_fold"/>
</dbReference>
<protein>
    <recommendedName>
        <fullName evidence="2">Phosphoadenosine phosphosulfate reductase</fullName>
    </recommendedName>
</protein>
<evidence type="ECO:0008006" key="2">
    <source>
        <dbReference type="Google" id="ProtNLM"/>
    </source>
</evidence>
<organism evidence="1">
    <name type="scientific">uncultured Caudovirales phage</name>
    <dbReference type="NCBI Taxonomy" id="2100421"/>
    <lineage>
        <taxon>Viruses</taxon>
        <taxon>Duplodnaviria</taxon>
        <taxon>Heunggongvirae</taxon>
        <taxon>Uroviricota</taxon>
        <taxon>Caudoviricetes</taxon>
        <taxon>Peduoviridae</taxon>
        <taxon>Maltschvirus</taxon>
        <taxon>Maltschvirus maltsch</taxon>
    </lineage>
</organism>
<dbReference type="EMBL" id="LR796641">
    <property type="protein sequence ID" value="CAB4156411.1"/>
    <property type="molecule type" value="Genomic_DNA"/>
</dbReference>
<sequence length="268" mass="29801">MTLKAISYGGGVQSTALVVLAIQKKIDFDVALFSNVGDDSEHPASLDYVRNVMQPWAEKHNFPVLELTPMRRGEPTTIMNEIMREGSNRNVIPVYGDIGMPLSRSCTVDFKIKNVGRWLRANGASKKDPAIVAIGISTDEIERAGRGKDESGQKRVYPLLDLNLNRDLCTKVISDAGLPVPPKSSCFFCPFHRPLVWAEMRRDEPDLFKKSQDLEDYMNARAKASGKTPIYLTRFGKRLTDAIPEAQKSLFDHDGPGENGCDSGYCFT</sequence>
<dbReference type="Gene3D" id="3.40.50.620">
    <property type="entry name" value="HUPs"/>
    <property type="match status" value="1"/>
</dbReference>
<dbReference type="SUPFAM" id="SSF52402">
    <property type="entry name" value="Adenine nucleotide alpha hydrolases-like"/>
    <property type="match status" value="1"/>
</dbReference>
<proteinExistence type="predicted"/>